<evidence type="ECO:0000313" key="3">
    <source>
        <dbReference type="Proteomes" id="UP000008743"/>
    </source>
</evidence>
<proteinExistence type="predicted"/>
<gene>
    <name evidence="2" type="ORF">CAOG_006753</name>
</gene>
<dbReference type="Proteomes" id="UP000008743">
    <property type="component" value="Unassembled WGS sequence"/>
</dbReference>
<feature type="region of interest" description="Disordered" evidence="1">
    <location>
        <begin position="1"/>
        <end position="105"/>
    </location>
</feature>
<keyword evidence="3" id="KW-1185">Reference proteome</keyword>
<protein>
    <submittedName>
        <fullName evidence="2">Uncharacterized protein</fullName>
    </submittedName>
</protein>
<feature type="compositionally biased region" description="Basic and acidic residues" evidence="1">
    <location>
        <begin position="1"/>
        <end position="10"/>
    </location>
</feature>
<reference evidence="3" key="1">
    <citation type="submission" date="2011-02" db="EMBL/GenBank/DDBJ databases">
        <title>The Genome Sequence of Capsaspora owczarzaki ATCC 30864.</title>
        <authorList>
            <person name="Russ C."/>
            <person name="Cuomo C."/>
            <person name="Burger G."/>
            <person name="Gray M.W."/>
            <person name="Holland P.W.H."/>
            <person name="King N."/>
            <person name="Lang F.B.F."/>
            <person name="Roger A.J."/>
            <person name="Ruiz-Trillo I."/>
            <person name="Young S.K."/>
            <person name="Zeng Q."/>
            <person name="Gargeya S."/>
            <person name="Alvarado L."/>
            <person name="Berlin A."/>
            <person name="Chapman S.B."/>
            <person name="Chen Z."/>
            <person name="Freedman E."/>
            <person name="Gellesch M."/>
            <person name="Goldberg J."/>
            <person name="Griggs A."/>
            <person name="Gujja S."/>
            <person name="Heilman E."/>
            <person name="Heiman D."/>
            <person name="Howarth C."/>
            <person name="Mehta T."/>
            <person name="Neiman D."/>
            <person name="Pearson M."/>
            <person name="Roberts A."/>
            <person name="Saif S."/>
            <person name="Shea T."/>
            <person name="Shenoy N."/>
            <person name="Sisk P."/>
            <person name="Stolte C."/>
            <person name="Sykes S."/>
            <person name="White J."/>
            <person name="Yandava C."/>
            <person name="Haas B."/>
            <person name="Nusbaum C."/>
            <person name="Birren B."/>
        </authorList>
    </citation>
    <scope>NUCLEOTIDE SEQUENCE</scope>
    <source>
        <strain evidence="3">ATCC 30864</strain>
    </source>
</reference>
<evidence type="ECO:0000313" key="2">
    <source>
        <dbReference type="EMBL" id="KJE96422.1"/>
    </source>
</evidence>
<dbReference type="AlphaFoldDB" id="A0A0D2VXM6"/>
<feature type="compositionally biased region" description="Basic and acidic residues" evidence="1">
    <location>
        <begin position="70"/>
        <end position="80"/>
    </location>
</feature>
<evidence type="ECO:0000256" key="1">
    <source>
        <dbReference type="SAM" id="MobiDB-lite"/>
    </source>
</evidence>
<name>A0A0D2VXM6_CAPO3</name>
<feature type="compositionally biased region" description="Low complexity" evidence="1">
    <location>
        <begin position="11"/>
        <end position="24"/>
    </location>
</feature>
<accession>A0A0D2VXM6</accession>
<sequence>MTQRLHERRNAAAATTDAATASSHNNHHGHPHSHAHAHHHQSHHSAAAHGRHDMQADHPSPAVFTPPAFSDHHAANHADRGWGNFGGPHLRSHGLTPGASGHHETSNLLSIPVVEISEIETL</sequence>
<organism evidence="2 3">
    <name type="scientific">Capsaspora owczarzaki (strain ATCC 30864)</name>
    <dbReference type="NCBI Taxonomy" id="595528"/>
    <lineage>
        <taxon>Eukaryota</taxon>
        <taxon>Filasterea</taxon>
        <taxon>Capsaspora</taxon>
    </lineage>
</organism>
<feature type="compositionally biased region" description="Basic residues" evidence="1">
    <location>
        <begin position="25"/>
        <end position="43"/>
    </location>
</feature>
<dbReference type="InParanoid" id="A0A0D2VXM6"/>
<dbReference type="EMBL" id="KE346371">
    <property type="protein sequence ID" value="KJE96422.1"/>
    <property type="molecule type" value="Genomic_DNA"/>
</dbReference>
<dbReference type="eggNOG" id="KOG1414">
    <property type="taxonomic scope" value="Eukaryota"/>
</dbReference>